<dbReference type="EMBL" id="CAFAZZ010000075">
    <property type="protein sequence ID" value="CAB4843429.1"/>
    <property type="molecule type" value="Genomic_DNA"/>
</dbReference>
<name>A0A6J7BHC7_9ZZZZ</name>
<reference evidence="1" key="1">
    <citation type="submission" date="2020-05" db="EMBL/GenBank/DDBJ databases">
        <authorList>
            <person name="Chiriac C."/>
            <person name="Salcher M."/>
            <person name="Ghai R."/>
            <person name="Kavagutti S V."/>
        </authorList>
    </citation>
    <scope>NUCLEOTIDE SEQUENCE</scope>
</reference>
<protein>
    <submittedName>
        <fullName evidence="1">Unannotated protein</fullName>
    </submittedName>
</protein>
<organism evidence="1">
    <name type="scientific">freshwater metagenome</name>
    <dbReference type="NCBI Taxonomy" id="449393"/>
    <lineage>
        <taxon>unclassified sequences</taxon>
        <taxon>metagenomes</taxon>
        <taxon>ecological metagenomes</taxon>
    </lineage>
</organism>
<evidence type="ECO:0000313" key="1">
    <source>
        <dbReference type="EMBL" id="CAB4843429.1"/>
    </source>
</evidence>
<gene>
    <name evidence="1" type="ORF">UFOPK3243_00796</name>
</gene>
<dbReference type="AlphaFoldDB" id="A0A6J7BHC7"/>
<sequence length="69" mass="7065">MYSSDSAAIITVGFEIVPLRPINEGILATAAASAVSRGVAASEPMIASTAEFPLSANENRSRSDAIRAA</sequence>
<accession>A0A6J7BHC7</accession>
<proteinExistence type="predicted"/>